<dbReference type="RefSeq" id="WP_168045323.1">
    <property type="nucleotide sequence ID" value="NZ_JAATJM010000001.1"/>
</dbReference>
<keyword evidence="1" id="KW-0812">Transmembrane</keyword>
<keyword evidence="1" id="KW-0472">Membrane</keyword>
<feature type="transmembrane region" description="Helical" evidence="1">
    <location>
        <begin position="28"/>
        <end position="47"/>
    </location>
</feature>
<keyword evidence="1" id="KW-1133">Transmembrane helix</keyword>
<evidence type="ECO:0000313" key="3">
    <source>
        <dbReference type="Proteomes" id="UP000587415"/>
    </source>
</evidence>
<protein>
    <submittedName>
        <fullName evidence="2">Uncharacterized protein</fullName>
    </submittedName>
</protein>
<sequence>MTTTAQFPPATLTGAASGPTVAVCAGRVLLLAGVCFGAANLFQWSVVSGASGLHPATLGLSWPLAVAIFFTGLFRLRRIGGEAARRVAGWSRMAVFSMIAAALALAAASGMTGDWSLMLWNSVATLGLYGLAWLTAFARARRPGMALIGLVALGGAALLSTRIGTADQYMLQASTLALVALLPGLWLALGRRL</sequence>
<feature type="transmembrane region" description="Helical" evidence="1">
    <location>
        <begin position="169"/>
        <end position="189"/>
    </location>
</feature>
<feature type="transmembrane region" description="Helical" evidence="1">
    <location>
        <begin position="145"/>
        <end position="163"/>
    </location>
</feature>
<organism evidence="2 3">
    <name type="scientific">Brevundimonas alba</name>
    <dbReference type="NCBI Taxonomy" id="74314"/>
    <lineage>
        <taxon>Bacteria</taxon>
        <taxon>Pseudomonadati</taxon>
        <taxon>Pseudomonadota</taxon>
        <taxon>Alphaproteobacteria</taxon>
        <taxon>Caulobacterales</taxon>
        <taxon>Caulobacteraceae</taxon>
        <taxon>Brevundimonas</taxon>
    </lineage>
</organism>
<dbReference type="Proteomes" id="UP000587415">
    <property type="component" value="Unassembled WGS sequence"/>
</dbReference>
<feature type="transmembrane region" description="Helical" evidence="1">
    <location>
        <begin position="53"/>
        <end position="74"/>
    </location>
</feature>
<dbReference type="EMBL" id="JAATJM010000001">
    <property type="protein sequence ID" value="NJC40446.1"/>
    <property type="molecule type" value="Genomic_DNA"/>
</dbReference>
<dbReference type="AlphaFoldDB" id="A0A7X6BNG8"/>
<evidence type="ECO:0000256" key="1">
    <source>
        <dbReference type="SAM" id="Phobius"/>
    </source>
</evidence>
<feature type="transmembrane region" description="Helical" evidence="1">
    <location>
        <begin position="94"/>
        <end position="112"/>
    </location>
</feature>
<name>A0A7X6BNG8_9CAUL</name>
<reference evidence="2 3" key="1">
    <citation type="submission" date="2020-03" db="EMBL/GenBank/DDBJ databases">
        <title>Genomic Encyclopedia of Type Strains, Phase IV (KMG-IV): sequencing the most valuable type-strain genomes for metagenomic binning, comparative biology and taxonomic classification.</title>
        <authorList>
            <person name="Goeker M."/>
        </authorList>
    </citation>
    <scope>NUCLEOTIDE SEQUENCE [LARGE SCALE GENOMIC DNA]</scope>
    <source>
        <strain evidence="2 3">DSM 4736</strain>
    </source>
</reference>
<evidence type="ECO:0000313" key="2">
    <source>
        <dbReference type="EMBL" id="NJC40446.1"/>
    </source>
</evidence>
<keyword evidence="3" id="KW-1185">Reference proteome</keyword>
<accession>A0A7X6BNG8</accession>
<comment type="caution">
    <text evidence="2">The sequence shown here is derived from an EMBL/GenBank/DDBJ whole genome shotgun (WGS) entry which is preliminary data.</text>
</comment>
<proteinExistence type="predicted"/>
<feature type="transmembrane region" description="Helical" evidence="1">
    <location>
        <begin position="118"/>
        <end position="138"/>
    </location>
</feature>
<gene>
    <name evidence="2" type="ORF">GGQ87_000704</name>
</gene>